<keyword evidence="2" id="KW-1185">Reference proteome</keyword>
<dbReference type="CDD" id="cd07067">
    <property type="entry name" value="HP_PGM_like"/>
    <property type="match status" value="1"/>
</dbReference>
<dbReference type="InterPro" id="IPR029033">
    <property type="entry name" value="His_PPase_superfam"/>
</dbReference>
<proteinExistence type="predicted"/>
<name>A0A2U8PTZ4_9BRAD</name>
<evidence type="ECO:0008006" key="3">
    <source>
        <dbReference type="Google" id="ProtNLM"/>
    </source>
</evidence>
<dbReference type="Proteomes" id="UP000215884">
    <property type="component" value="Chromosome"/>
</dbReference>
<dbReference type="Gene3D" id="3.40.50.1240">
    <property type="entry name" value="Phosphoglycerate mutase-like"/>
    <property type="match status" value="1"/>
</dbReference>
<evidence type="ECO:0000313" key="2">
    <source>
        <dbReference type="Proteomes" id="UP000215884"/>
    </source>
</evidence>
<accession>A0A2U8PTZ4</accession>
<gene>
    <name evidence="1" type="ORF">CIT40_14975</name>
</gene>
<evidence type="ECO:0000313" key="1">
    <source>
        <dbReference type="EMBL" id="AWM01209.1"/>
    </source>
</evidence>
<dbReference type="AlphaFoldDB" id="A0A2U8PTZ4"/>
<dbReference type="InterPro" id="IPR013078">
    <property type="entry name" value="His_Pase_superF_clade-1"/>
</dbReference>
<dbReference type="OrthoDB" id="9783269at2"/>
<reference evidence="1 2" key="2">
    <citation type="journal article" date="2019" name="Int. J. Syst. Evol. Microbiol.">
        <title>Description and complete genome sequence of Bradyrhizobium amphicarpaeae sp. nov., harbouring photosystem and nitrogen-fixation genes.</title>
        <authorList>
            <person name="Bromfield E.S.P."/>
            <person name="Cloutier S."/>
            <person name="Nguyen H.D.T."/>
        </authorList>
    </citation>
    <scope>NUCLEOTIDE SEQUENCE [LARGE SCALE GENOMIC DNA]</scope>
    <source>
        <strain evidence="1 2">39S1MB</strain>
    </source>
</reference>
<organism evidence="1 2">
    <name type="scientific">Bradyrhizobium amphicarpaeae</name>
    <dbReference type="NCBI Taxonomy" id="1404768"/>
    <lineage>
        <taxon>Bacteria</taxon>
        <taxon>Pseudomonadati</taxon>
        <taxon>Pseudomonadota</taxon>
        <taxon>Alphaproteobacteria</taxon>
        <taxon>Hyphomicrobiales</taxon>
        <taxon>Nitrobacteraceae</taxon>
        <taxon>Bradyrhizobium</taxon>
    </lineage>
</organism>
<protein>
    <recommendedName>
        <fullName evidence="3">Histidine phosphatase family protein</fullName>
    </recommendedName>
</protein>
<dbReference type="EMBL" id="CP029426">
    <property type="protein sequence ID" value="AWM01209.1"/>
    <property type="molecule type" value="Genomic_DNA"/>
</dbReference>
<reference evidence="1 2" key="1">
    <citation type="journal article" date="2017" name="Syst. Appl. Microbiol.">
        <title>Soybeans inoculated with root zone soils of Canadian native legumes harbour diverse and novel Bradyrhizobium spp. that possess agricultural potential.</title>
        <authorList>
            <person name="Bromfield E.S.P."/>
            <person name="Cloutier S."/>
            <person name="Tambong J.T."/>
            <person name="Tran Thi T.V."/>
        </authorList>
    </citation>
    <scope>NUCLEOTIDE SEQUENCE [LARGE SCALE GENOMIC DNA]</scope>
    <source>
        <strain evidence="1 2">39S1MB</strain>
    </source>
</reference>
<sequence>MGGGTADPYRGLVYHRSALVRASRYSAWIIDCGQSRESQKRAPHVKLLVARHAECEKNLVGIPGGPGAALTPTGRLEAELLAENIRSFDRLPDQVIACPTAQTIETAQILATALDVPMTIGDELKSIHLGVLAGVPIVEARRLYPTSSKSMDEWRAGEIELCDVDIDGMEDPRSFYGRGIHYLLECTGEQRVNLIVATTSILILLQNLFDMKGPERGEGYRVRHYENAQLIELNFSPTQIDWLKQQAERYEGI</sequence>
<dbReference type="Pfam" id="PF00300">
    <property type="entry name" value="His_Phos_1"/>
    <property type="match status" value="1"/>
</dbReference>
<dbReference type="KEGG" id="brq:CIT40_14975"/>
<dbReference type="SUPFAM" id="SSF53254">
    <property type="entry name" value="Phosphoglycerate mutase-like"/>
    <property type="match status" value="1"/>
</dbReference>